<proteinExistence type="predicted"/>
<feature type="region of interest" description="Disordered" evidence="1">
    <location>
        <begin position="107"/>
        <end position="137"/>
    </location>
</feature>
<evidence type="ECO:0000313" key="3">
    <source>
        <dbReference type="Proteomes" id="UP001597110"/>
    </source>
</evidence>
<dbReference type="RefSeq" id="WP_386826573.1">
    <property type="nucleotide sequence ID" value="NZ_JBHTIF010000007.1"/>
</dbReference>
<dbReference type="Proteomes" id="UP001597110">
    <property type="component" value="Unassembled WGS sequence"/>
</dbReference>
<comment type="caution">
    <text evidence="2">The sequence shown here is derived from an EMBL/GenBank/DDBJ whole genome shotgun (WGS) entry which is preliminary data.</text>
</comment>
<organism evidence="2 3">
    <name type="scientific">Lysobacter brunescens</name>
    <dbReference type="NCBI Taxonomy" id="262323"/>
    <lineage>
        <taxon>Bacteria</taxon>
        <taxon>Pseudomonadati</taxon>
        <taxon>Pseudomonadota</taxon>
        <taxon>Gammaproteobacteria</taxon>
        <taxon>Lysobacterales</taxon>
        <taxon>Lysobacteraceae</taxon>
        <taxon>Lysobacter</taxon>
    </lineage>
</organism>
<evidence type="ECO:0000313" key="2">
    <source>
        <dbReference type="EMBL" id="MFD0727693.1"/>
    </source>
</evidence>
<protein>
    <submittedName>
        <fullName evidence="2">Uncharacterized protein</fullName>
    </submittedName>
</protein>
<gene>
    <name evidence="2" type="ORF">ACFQ0E_19035</name>
</gene>
<keyword evidence="3" id="KW-1185">Reference proteome</keyword>
<feature type="compositionally biased region" description="Basic and acidic residues" evidence="1">
    <location>
        <begin position="58"/>
        <end position="67"/>
    </location>
</feature>
<accession>A0ABW2YIE2</accession>
<name>A0ABW2YIE2_9GAMM</name>
<sequence>MTRPARRRRSASRRILLVMMLVLGFVLQPVMAAYGQLHESLGHLGEGIAHVEGDVHDDAHDHAHDDVPPSPGEGGHDTSVLHALSHHAHCCAQPQWLAPDGLPLPLRLVSASRPPSSGYDAPPESPADTPFRPPIDA</sequence>
<reference evidence="3" key="1">
    <citation type="journal article" date="2019" name="Int. J. Syst. Evol. Microbiol.">
        <title>The Global Catalogue of Microorganisms (GCM) 10K type strain sequencing project: providing services to taxonomists for standard genome sequencing and annotation.</title>
        <authorList>
            <consortium name="The Broad Institute Genomics Platform"/>
            <consortium name="The Broad Institute Genome Sequencing Center for Infectious Disease"/>
            <person name="Wu L."/>
            <person name="Ma J."/>
        </authorList>
    </citation>
    <scope>NUCLEOTIDE SEQUENCE [LARGE SCALE GENOMIC DNA]</scope>
    <source>
        <strain evidence="3">CCUG 55585</strain>
    </source>
</reference>
<feature type="region of interest" description="Disordered" evidence="1">
    <location>
        <begin position="58"/>
        <end position="79"/>
    </location>
</feature>
<evidence type="ECO:0000256" key="1">
    <source>
        <dbReference type="SAM" id="MobiDB-lite"/>
    </source>
</evidence>
<dbReference type="EMBL" id="JBHTIF010000007">
    <property type="protein sequence ID" value="MFD0727693.1"/>
    <property type="molecule type" value="Genomic_DNA"/>
</dbReference>